<sequence length="172" mass="18529">MPPNEIARALIFFLINLESHNACISAFVPLIFQCIGANAAFGVGEAEATCCKRQMVNYSRKRGSQVFCRQFQFSQAVAIIVRLPTGGTTMALCSSHIRSPGLELSGHLKSMVHGACRWRLPGWGHGPPVCACCHTPGTTQAAPARAAMHDGIITISLSVCTLMWRVSPFATL</sequence>
<dbReference type="Gramene" id="TRITD4Bv1G089960.2">
    <property type="protein sequence ID" value="TRITD4Bv1G089960.2"/>
    <property type="gene ID" value="TRITD4Bv1G089960"/>
</dbReference>
<evidence type="ECO:0000313" key="1">
    <source>
        <dbReference type="EMBL" id="VAI05347.1"/>
    </source>
</evidence>
<evidence type="ECO:0000313" key="2">
    <source>
        <dbReference type="Proteomes" id="UP000324705"/>
    </source>
</evidence>
<organism evidence="1 2">
    <name type="scientific">Triticum turgidum subsp. durum</name>
    <name type="common">Durum wheat</name>
    <name type="synonym">Triticum durum</name>
    <dbReference type="NCBI Taxonomy" id="4567"/>
    <lineage>
        <taxon>Eukaryota</taxon>
        <taxon>Viridiplantae</taxon>
        <taxon>Streptophyta</taxon>
        <taxon>Embryophyta</taxon>
        <taxon>Tracheophyta</taxon>
        <taxon>Spermatophyta</taxon>
        <taxon>Magnoliopsida</taxon>
        <taxon>Liliopsida</taxon>
        <taxon>Poales</taxon>
        <taxon>Poaceae</taxon>
        <taxon>BOP clade</taxon>
        <taxon>Pooideae</taxon>
        <taxon>Triticodae</taxon>
        <taxon>Triticeae</taxon>
        <taxon>Triticinae</taxon>
        <taxon>Triticum</taxon>
    </lineage>
</organism>
<protein>
    <submittedName>
        <fullName evidence="1">Uncharacterized protein</fullName>
    </submittedName>
</protein>
<dbReference type="Proteomes" id="UP000324705">
    <property type="component" value="Chromosome 4B"/>
</dbReference>
<name>A0A9R0T2L2_TRITD</name>
<dbReference type="AlphaFoldDB" id="A0A9R0T2L2"/>
<reference evidence="1 2" key="1">
    <citation type="submission" date="2017-09" db="EMBL/GenBank/DDBJ databases">
        <authorList>
            <consortium name="International Durum Wheat Genome Sequencing Consortium (IDWGSC)"/>
            <person name="Milanesi L."/>
        </authorList>
    </citation>
    <scope>NUCLEOTIDE SEQUENCE [LARGE SCALE GENOMIC DNA]</scope>
    <source>
        <strain evidence="2">cv. Svevo</strain>
    </source>
</reference>
<gene>
    <name evidence="1" type="ORF">TRITD_4Bv1G089960</name>
</gene>
<accession>A0A9R0T2L2</accession>
<keyword evidence="2" id="KW-1185">Reference proteome</keyword>
<proteinExistence type="predicted"/>
<dbReference type="EMBL" id="LT934118">
    <property type="protein sequence ID" value="VAI05347.1"/>
    <property type="molecule type" value="Genomic_DNA"/>
</dbReference>